<dbReference type="AlphaFoldDB" id="A0A520X844"/>
<evidence type="ECO:0008006" key="4">
    <source>
        <dbReference type="Google" id="ProtNLM"/>
    </source>
</evidence>
<proteinExistence type="predicted"/>
<sequence length="240" mass="27047">MQIIPQIETPVSKNYSVFEEDLIKLLNAVENDPQNGSGTDNSLPQIIIEQNFGFNALLLCRDLKEKYKIKTAYAFNMRDKNRISLMSDLITIKQLGLKDIIVFEGVHPLKTEFKSAKPVYDIDILGLGLMLKRGLMNDIKHDLFNFGAVIGASAAVDFLKTKKLIEIGADSFFINYSGINPDENIIKYIKSNNKKLFLNVKELSIKGSLRDFIKTIDNLGLDGVIIKIADENSNVFTRKK</sequence>
<name>A0A520X844_9DELT</name>
<protein>
    <recommendedName>
        <fullName evidence="4">Dihydroorotate dehydrogenase domain-containing protein</fullName>
    </recommendedName>
</protein>
<dbReference type="GO" id="GO:0016491">
    <property type="term" value="F:oxidoreductase activity"/>
    <property type="evidence" value="ECO:0007669"/>
    <property type="project" value="UniProtKB-KW"/>
</dbReference>
<evidence type="ECO:0000313" key="2">
    <source>
        <dbReference type="EMBL" id="RZV37373.1"/>
    </source>
</evidence>
<keyword evidence="1" id="KW-0560">Oxidoreductase</keyword>
<dbReference type="InterPro" id="IPR029041">
    <property type="entry name" value="FAD-linked_oxidoreductase-like"/>
</dbReference>
<accession>A0A520X844</accession>
<dbReference type="Gene3D" id="3.20.20.220">
    <property type="match status" value="1"/>
</dbReference>
<gene>
    <name evidence="2" type="ORF">EVJ48_09095</name>
</gene>
<organism evidence="2 3">
    <name type="scientific">Candidatus Acidulodesulfobacterium acidiphilum</name>
    <dbReference type="NCBI Taxonomy" id="2597224"/>
    <lineage>
        <taxon>Bacteria</taxon>
        <taxon>Deltaproteobacteria</taxon>
        <taxon>Candidatus Acidulodesulfobacterales</taxon>
        <taxon>Candidatus Acidulodesulfobacterium</taxon>
    </lineage>
</organism>
<comment type="caution">
    <text evidence="2">The sequence shown here is derived from an EMBL/GenBank/DDBJ whole genome shotgun (WGS) entry which is preliminary data.</text>
</comment>
<evidence type="ECO:0000313" key="3">
    <source>
        <dbReference type="Proteomes" id="UP000322454"/>
    </source>
</evidence>
<dbReference type="Proteomes" id="UP000322454">
    <property type="component" value="Unassembled WGS sequence"/>
</dbReference>
<reference evidence="2 3" key="1">
    <citation type="submission" date="2019-01" db="EMBL/GenBank/DDBJ databases">
        <title>Insights into ecological role of a new deltaproteobacterial order Candidatus Sinidesulfobacterales (Sva0485) by metagenomics and metatranscriptomics.</title>
        <authorList>
            <person name="Tan S."/>
            <person name="Liu J."/>
            <person name="Fang Y."/>
            <person name="Hedlund B."/>
            <person name="Lian Z.-H."/>
            <person name="Huang L.-Y."/>
            <person name="Li J.-T."/>
            <person name="Huang L.-N."/>
            <person name="Li W.-J."/>
            <person name="Jiang H.-C."/>
            <person name="Dong H.-L."/>
            <person name="Shu W.-S."/>
        </authorList>
    </citation>
    <scope>NUCLEOTIDE SEQUENCE [LARGE SCALE GENOMIC DNA]</scope>
    <source>
        <strain evidence="2">AP4</strain>
    </source>
</reference>
<dbReference type="EMBL" id="SHMQ01000038">
    <property type="protein sequence ID" value="RZV37373.1"/>
    <property type="molecule type" value="Genomic_DNA"/>
</dbReference>
<evidence type="ECO:0000256" key="1">
    <source>
        <dbReference type="ARBA" id="ARBA00023002"/>
    </source>
</evidence>
<dbReference type="SUPFAM" id="SSF51730">
    <property type="entry name" value="FAD-linked oxidoreductase"/>
    <property type="match status" value="1"/>
</dbReference>